<reference evidence="6" key="2">
    <citation type="submission" date="2020-09" db="EMBL/GenBank/DDBJ databases">
        <authorList>
            <person name="Sun Q."/>
            <person name="Ohkuma M."/>
        </authorList>
    </citation>
    <scope>NUCLEOTIDE SEQUENCE</scope>
    <source>
        <strain evidence="6">JCM 4790</strain>
    </source>
</reference>
<dbReference type="InterPro" id="IPR010982">
    <property type="entry name" value="Lambda_DNA-bd_dom_sf"/>
</dbReference>
<dbReference type="InterPro" id="IPR015943">
    <property type="entry name" value="WD40/YVTN_repeat-like_dom_sf"/>
</dbReference>
<organism evidence="6 7">
    <name type="scientific">Streptomyces minutiscleroticus</name>
    <dbReference type="NCBI Taxonomy" id="68238"/>
    <lineage>
        <taxon>Bacteria</taxon>
        <taxon>Bacillati</taxon>
        <taxon>Actinomycetota</taxon>
        <taxon>Actinomycetes</taxon>
        <taxon>Kitasatosporales</taxon>
        <taxon>Streptomycetaceae</taxon>
        <taxon>Streptomyces</taxon>
    </lineage>
</organism>
<dbReference type="PROSITE" id="PS50294">
    <property type="entry name" value="WD_REPEATS_REGION"/>
    <property type="match status" value="14"/>
</dbReference>
<feature type="repeat" description="WD" evidence="3">
    <location>
        <begin position="819"/>
        <end position="860"/>
    </location>
</feature>
<evidence type="ECO:0000313" key="6">
    <source>
        <dbReference type="EMBL" id="GGY14403.1"/>
    </source>
</evidence>
<evidence type="ECO:0000256" key="3">
    <source>
        <dbReference type="PROSITE-ProRule" id="PRU00221"/>
    </source>
</evidence>
<reference evidence="6" key="1">
    <citation type="journal article" date="2014" name="Int. J. Syst. Evol. Microbiol.">
        <title>Complete genome sequence of Corynebacterium casei LMG S-19264T (=DSM 44701T), isolated from a smear-ripened cheese.</title>
        <authorList>
            <consortium name="US DOE Joint Genome Institute (JGI-PGF)"/>
            <person name="Walter F."/>
            <person name="Albersmeier A."/>
            <person name="Kalinowski J."/>
            <person name="Ruckert C."/>
        </authorList>
    </citation>
    <scope>NUCLEOTIDE SEQUENCE</scope>
    <source>
        <strain evidence="6">JCM 4790</strain>
    </source>
</reference>
<keyword evidence="2" id="KW-0677">Repeat</keyword>
<dbReference type="CDD" id="cd00200">
    <property type="entry name" value="WD40"/>
    <property type="match status" value="2"/>
</dbReference>
<dbReference type="PROSITE" id="PS50082">
    <property type="entry name" value="WD_REPEATS_2"/>
    <property type="match status" value="14"/>
</dbReference>
<dbReference type="InterPro" id="IPR020472">
    <property type="entry name" value="WD40_PAC1"/>
</dbReference>
<feature type="repeat" description="WD" evidence="3">
    <location>
        <begin position="987"/>
        <end position="1028"/>
    </location>
</feature>
<dbReference type="Pfam" id="PF00400">
    <property type="entry name" value="WD40"/>
    <property type="match status" value="10"/>
</dbReference>
<dbReference type="InterPro" id="IPR055442">
    <property type="entry name" value="Beta-prop_EML-like_2nd"/>
</dbReference>
<dbReference type="SUPFAM" id="SSF50978">
    <property type="entry name" value="WD40 repeat-like"/>
    <property type="match status" value="2"/>
</dbReference>
<dbReference type="PANTHER" id="PTHR22847:SF637">
    <property type="entry name" value="WD REPEAT DOMAIN 5B"/>
    <property type="match status" value="1"/>
</dbReference>
<keyword evidence="7" id="KW-1185">Reference proteome</keyword>
<sequence>MGVGDVSKEAAMARQEKPLDLNAGPAQAFAIALRGVRRRAGQPTYRMLARKAGYSASTLSEAAAGERLPSLPVTLAYVAACGADPNEWEERWRAVAAVLAARPTEDDSAQAPYRGLARYEPSDAALFFGRDLLTRDLLDLVRRHRFTALSGPSGSGKSSLLRAGLLPALQQHADVAGAPPAALRILTPGPHPVRAHAAALTAKEDAAGNTVIVVDQFEELFTLCADPAERTEFVDRLLSARKPGSRLRVVIAVRADFLGRCADRPELAAALRGTLLLVGPMDRDELRQAVIGPAQASGLIVERTLTARLLAETEGRPGALPLLSHSLLETWRRRQGRTLTETAYEAAGGLHGAIARTAEDCYLNLTPGQADLARSLLLRLITPGDNTPDTRRPTPRTEFGLGDPVEVTTVLEYLTRARLITCDEDTVDLAHEALIACWPRLSAWLDTDRDRLRLHRRLTDAATTWHTLHHDPGALYRGTRLTDAENAFPPANRPAELTALENDFLTASQTAATRRARRARRLNSTLIGALVLMLITTVLTLWQRQTAVDAQHETLSQLSQQLALKSNALISTNPDLASLLAVQAYRTAPTTETAASLYAAADLPLRRRLTGHTDSVWGVAYSPDGKTLATASKDKTVRLWDATTGASRKTLTGHTRDVYAVAYSPDGKTLATASKDETVRLWNATTGISRRVLTGHTGFVFAVAYSPDGHTLATGSQDKTVRLWNAATGASRKTLTGHTDEVYAVAFSPDGKTLATSSQDSTVRLWDATTGALRKVLTGHTKGIWGVAYSPDGKTLASGSQDKTVRLWDATTGALRKVLTGHTSDVYVVTFSPDGKTLASGAYDNTVRLWDTATGAFRKTLTGHAGFVYAVAYSPNGRTLATGSEDKTIRLWDTATDVPRKTLTGHTSGVDAVAYSPNGRTLATGSEDKTIRLWDTATDTLRKVLTGHTDAVLGVAYSPDGKTLATAGADKTVRLWDIATGALRKTLTGHTSGVNAVAYSPNGHTLATASNDSTVRLWNAITGTHRKTLTGHFGFASSAAFSPDGKTLASGGYDNTVRLWDATTGTPRKTRASQANIVYMVAYNPNGSTLATASEDGTVRLWNATTGILRRTLTGHTSAVYTVAFSPDGTTLATGSEDKTIRLWDGAAGTPRKVLTGHTDAVRGVAFTPDGTALTTAGKDRTVRLWDLHHRDAKEAEKKICTALRRNFTEEERSTYLQGQHAEPLCTAPVRK</sequence>
<evidence type="ECO:0000256" key="1">
    <source>
        <dbReference type="ARBA" id="ARBA00022574"/>
    </source>
</evidence>
<feature type="repeat" description="WD" evidence="3">
    <location>
        <begin position="861"/>
        <end position="902"/>
    </location>
</feature>
<dbReference type="Pfam" id="PF20703">
    <property type="entry name" value="nSTAND1"/>
    <property type="match status" value="1"/>
</dbReference>
<feature type="repeat" description="WD" evidence="3">
    <location>
        <begin position="777"/>
        <end position="818"/>
    </location>
</feature>
<dbReference type="InterPro" id="IPR036322">
    <property type="entry name" value="WD40_repeat_dom_sf"/>
</dbReference>
<dbReference type="Gene3D" id="2.130.10.10">
    <property type="entry name" value="YVTN repeat-like/Quinoprotein amine dehydrogenase"/>
    <property type="match status" value="6"/>
</dbReference>
<evidence type="ECO:0000256" key="4">
    <source>
        <dbReference type="SAM" id="MobiDB-lite"/>
    </source>
</evidence>
<dbReference type="SMART" id="SM00320">
    <property type="entry name" value="WD40"/>
    <property type="match status" value="14"/>
</dbReference>
<feature type="repeat" description="WD" evidence="3">
    <location>
        <begin position="693"/>
        <end position="734"/>
    </location>
</feature>
<dbReference type="SUPFAM" id="SSF52540">
    <property type="entry name" value="P-loop containing nucleoside triphosphate hydrolases"/>
    <property type="match status" value="1"/>
</dbReference>
<feature type="repeat" description="WD" evidence="3">
    <location>
        <begin position="609"/>
        <end position="650"/>
    </location>
</feature>
<feature type="repeat" description="WD" evidence="3">
    <location>
        <begin position="735"/>
        <end position="776"/>
    </location>
</feature>
<evidence type="ECO:0000313" key="7">
    <source>
        <dbReference type="Proteomes" id="UP000619244"/>
    </source>
</evidence>
<dbReference type="SUPFAM" id="SSF47413">
    <property type="entry name" value="lambda repressor-like DNA-binding domains"/>
    <property type="match status" value="1"/>
</dbReference>
<feature type="repeat" description="WD" evidence="3">
    <location>
        <begin position="1029"/>
        <end position="1070"/>
    </location>
</feature>
<evidence type="ECO:0000256" key="2">
    <source>
        <dbReference type="ARBA" id="ARBA00022737"/>
    </source>
</evidence>
<dbReference type="SMART" id="SM00530">
    <property type="entry name" value="HTH_XRE"/>
    <property type="match status" value="1"/>
</dbReference>
<dbReference type="InterPro" id="IPR027417">
    <property type="entry name" value="P-loop_NTPase"/>
</dbReference>
<dbReference type="PROSITE" id="PS00678">
    <property type="entry name" value="WD_REPEATS_1"/>
    <property type="match status" value="10"/>
</dbReference>
<feature type="repeat" description="WD" evidence="3">
    <location>
        <begin position="1155"/>
        <end position="1196"/>
    </location>
</feature>
<dbReference type="InterPro" id="IPR019775">
    <property type="entry name" value="WD40_repeat_CS"/>
</dbReference>
<dbReference type="InterPro" id="IPR001387">
    <property type="entry name" value="Cro/C1-type_HTH"/>
</dbReference>
<feature type="repeat" description="WD" evidence="3">
    <location>
        <begin position="1113"/>
        <end position="1145"/>
    </location>
</feature>
<dbReference type="InterPro" id="IPR001680">
    <property type="entry name" value="WD40_rpt"/>
</dbReference>
<feature type="repeat" description="WD" evidence="3">
    <location>
        <begin position="651"/>
        <end position="692"/>
    </location>
</feature>
<dbReference type="PANTHER" id="PTHR22847">
    <property type="entry name" value="WD40 REPEAT PROTEIN"/>
    <property type="match status" value="1"/>
</dbReference>
<proteinExistence type="predicted"/>
<feature type="repeat" description="WD" evidence="3">
    <location>
        <begin position="945"/>
        <end position="986"/>
    </location>
</feature>
<name>A0A918P1X4_9ACTN</name>
<protein>
    <recommendedName>
        <fullName evidence="5">HTH cro/C1-type domain-containing protein</fullName>
    </recommendedName>
</protein>
<feature type="repeat" description="WD" evidence="3">
    <location>
        <begin position="903"/>
        <end position="944"/>
    </location>
</feature>
<keyword evidence="1 3" id="KW-0853">WD repeat</keyword>
<dbReference type="AlphaFoldDB" id="A0A918P1X4"/>
<evidence type="ECO:0000259" key="5">
    <source>
        <dbReference type="SMART" id="SM00530"/>
    </source>
</evidence>
<dbReference type="Pfam" id="PF13560">
    <property type="entry name" value="HTH_31"/>
    <property type="match status" value="1"/>
</dbReference>
<feature type="region of interest" description="Disordered" evidence="4">
    <location>
        <begin position="1212"/>
        <end position="1232"/>
    </location>
</feature>
<accession>A0A918P1X4</accession>
<dbReference type="Gene3D" id="3.40.50.300">
    <property type="entry name" value="P-loop containing nucleotide triphosphate hydrolases"/>
    <property type="match status" value="1"/>
</dbReference>
<dbReference type="Pfam" id="PF23414">
    <property type="entry name" value="Beta-prop_EML_2"/>
    <property type="match status" value="1"/>
</dbReference>
<dbReference type="GO" id="GO:0003677">
    <property type="term" value="F:DNA binding"/>
    <property type="evidence" value="ECO:0007669"/>
    <property type="project" value="InterPro"/>
</dbReference>
<feature type="repeat" description="WD" evidence="3">
    <location>
        <begin position="1071"/>
        <end position="1112"/>
    </location>
</feature>
<dbReference type="CDD" id="cd00093">
    <property type="entry name" value="HTH_XRE"/>
    <property type="match status" value="1"/>
</dbReference>
<dbReference type="InterPro" id="IPR049052">
    <property type="entry name" value="nSTAND1"/>
</dbReference>
<feature type="domain" description="HTH cro/C1-type" evidence="5">
    <location>
        <begin position="32"/>
        <end position="88"/>
    </location>
</feature>
<comment type="caution">
    <text evidence="6">The sequence shown here is derived from an EMBL/GenBank/DDBJ whole genome shotgun (WGS) entry which is preliminary data.</text>
</comment>
<dbReference type="Proteomes" id="UP000619244">
    <property type="component" value="Unassembled WGS sequence"/>
</dbReference>
<dbReference type="PRINTS" id="PR00320">
    <property type="entry name" value="GPROTEINBRPT"/>
</dbReference>
<gene>
    <name evidence="6" type="ORF">GCM10010358_78180</name>
</gene>
<dbReference type="EMBL" id="BMVU01000095">
    <property type="protein sequence ID" value="GGY14403.1"/>
    <property type="molecule type" value="Genomic_DNA"/>
</dbReference>